<evidence type="ECO:0000256" key="1">
    <source>
        <dbReference type="ARBA" id="ARBA00008568"/>
    </source>
</evidence>
<evidence type="ECO:0000259" key="8">
    <source>
        <dbReference type="PROSITE" id="PS50249"/>
    </source>
</evidence>
<gene>
    <name evidence="9" type="ORF">EYC84_004738</name>
</gene>
<evidence type="ECO:0000313" key="9">
    <source>
        <dbReference type="EMBL" id="KAA8575608.1"/>
    </source>
</evidence>
<dbReference type="EMBL" id="VICG01000002">
    <property type="protein sequence ID" value="KAA8575608.1"/>
    <property type="molecule type" value="Genomic_DNA"/>
</dbReference>
<dbReference type="VEuPathDB" id="FungiDB:MFRU_020g00170"/>
<dbReference type="CDD" id="cd08069">
    <property type="entry name" value="MPN_RPN11_CSN5"/>
    <property type="match status" value="1"/>
</dbReference>
<keyword evidence="5" id="KW-0862">Zinc</keyword>
<dbReference type="GO" id="GO:0006508">
    <property type="term" value="P:proteolysis"/>
    <property type="evidence" value="ECO:0007669"/>
    <property type="project" value="UniProtKB-KW"/>
</dbReference>
<keyword evidence="3" id="KW-0479">Metal-binding</keyword>
<dbReference type="InterPro" id="IPR056263">
    <property type="entry name" value="RPN11_C"/>
</dbReference>
<dbReference type="FunFam" id="3.40.140.10:FF:000001">
    <property type="entry name" value="26S proteasome non-ATPase regulatory subunit"/>
    <property type="match status" value="1"/>
</dbReference>
<dbReference type="Pfam" id="PF23594">
    <property type="entry name" value="RPN11_C"/>
    <property type="match status" value="1"/>
</dbReference>
<dbReference type="InterPro" id="IPR000555">
    <property type="entry name" value="JAMM/MPN+_dom"/>
</dbReference>
<dbReference type="SMART" id="SM00232">
    <property type="entry name" value="JAB_MPN"/>
    <property type="match status" value="1"/>
</dbReference>
<dbReference type="InterPro" id="IPR050242">
    <property type="entry name" value="JAMM_MPN+_peptidase_M67A"/>
</dbReference>
<dbReference type="Proteomes" id="UP000322873">
    <property type="component" value="Unassembled WGS sequence"/>
</dbReference>
<comment type="caution">
    <text evidence="9">The sequence shown here is derived from an EMBL/GenBank/DDBJ whole genome shotgun (WGS) entry which is preliminary data.</text>
</comment>
<accession>A0A5M9K1C5</accession>
<evidence type="ECO:0000256" key="5">
    <source>
        <dbReference type="ARBA" id="ARBA00022833"/>
    </source>
</evidence>
<keyword evidence="2" id="KW-0645">Protease</keyword>
<dbReference type="AlphaFoldDB" id="A0A5M9K1C5"/>
<evidence type="ECO:0000256" key="2">
    <source>
        <dbReference type="ARBA" id="ARBA00022670"/>
    </source>
</evidence>
<keyword evidence="4" id="KW-0378">Hydrolase</keyword>
<dbReference type="Pfam" id="PF01398">
    <property type="entry name" value="JAB"/>
    <property type="match status" value="1"/>
</dbReference>
<dbReference type="GO" id="GO:0034515">
    <property type="term" value="C:proteasome storage granule"/>
    <property type="evidence" value="ECO:0007669"/>
    <property type="project" value="UniProtKB-ARBA"/>
</dbReference>
<dbReference type="GO" id="GO:0046872">
    <property type="term" value="F:metal ion binding"/>
    <property type="evidence" value="ECO:0007669"/>
    <property type="project" value="UniProtKB-KW"/>
</dbReference>
<evidence type="ECO:0000256" key="7">
    <source>
        <dbReference type="ARBA" id="ARBA00023049"/>
    </source>
</evidence>
<dbReference type="PROSITE" id="PS50249">
    <property type="entry name" value="MPN"/>
    <property type="match status" value="1"/>
</dbReference>
<evidence type="ECO:0000256" key="3">
    <source>
        <dbReference type="ARBA" id="ARBA00022723"/>
    </source>
</evidence>
<dbReference type="Gene3D" id="3.40.140.10">
    <property type="entry name" value="Cytidine Deaminase, domain 2"/>
    <property type="match status" value="1"/>
</dbReference>
<keyword evidence="7" id="KW-0482">Metalloprotease</keyword>
<dbReference type="SUPFAM" id="SSF102712">
    <property type="entry name" value="JAB1/MPN domain"/>
    <property type="match status" value="1"/>
</dbReference>
<keyword evidence="10" id="KW-1185">Reference proteome</keyword>
<protein>
    <recommendedName>
        <fullName evidence="8">MPN domain-containing protein</fullName>
    </recommendedName>
</protein>
<evidence type="ECO:0000256" key="4">
    <source>
        <dbReference type="ARBA" id="ARBA00022801"/>
    </source>
</evidence>
<dbReference type="GO" id="GO:0000502">
    <property type="term" value="C:proteasome complex"/>
    <property type="evidence" value="ECO:0007669"/>
    <property type="project" value="UniProtKB-KW"/>
</dbReference>
<reference evidence="9 10" key="1">
    <citation type="submission" date="2019-06" db="EMBL/GenBank/DDBJ databases">
        <title>Genome Sequence of the Brown Rot Fungal Pathogen Monilinia fructicola.</title>
        <authorList>
            <person name="De Miccolis Angelini R.M."/>
            <person name="Landi L."/>
            <person name="Abate D."/>
            <person name="Pollastro S."/>
            <person name="Romanazzi G."/>
            <person name="Faretra F."/>
        </authorList>
    </citation>
    <scope>NUCLEOTIDE SEQUENCE [LARGE SCALE GENOMIC DNA]</scope>
    <source>
        <strain evidence="9 10">Mfrc123</strain>
    </source>
</reference>
<evidence type="ECO:0000313" key="10">
    <source>
        <dbReference type="Proteomes" id="UP000322873"/>
    </source>
</evidence>
<dbReference type="InterPro" id="IPR037518">
    <property type="entry name" value="MPN"/>
</dbReference>
<comment type="similarity">
    <text evidence="1">Belongs to the peptidase M67A family.</text>
</comment>
<evidence type="ECO:0000256" key="6">
    <source>
        <dbReference type="ARBA" id="ARBA00022942"/>
    </source>
</evidence>
<dbReference type="PANTHER" id="PTHR10410">
    <property type="entry name" value="EUKARYOTIC TRANSLATION INITIATION FACTOR 3 -RELATED"/>
    <property type="match status" value="1"/>
</dbReference>
<organism evidence="9 10">
    <name type="scientific">Monilinia fructicola</name>
    <name type="common">Brown rot fungus</name>
    <name type="synonym">Ciboria fructicola</name>
    <dbReference type="NCBI Taxonomy" id="38448"/>
    <lineage>
        <taxon>Eukaryota</taxon>
        <taxon>Fungi</taxon>
        <taxon>Dikarya</taxon>
        <taxon>Ascomycota</taxon>
        <taxon>Pezizomycotina</taxon>
        <taxon>Leotiomycetes</taxon>
        <taxon>Helotiales</taxon>
        <taxon>Sclerotiniaceae</taxon>
        <taxon>Monilinia</taxon>
    </lineage>
</organism>
<proteinExistence type="inferred from homology"/>
<dbReference type="GO" id="GO:0008237">
    <property type="term" value="F:metallopeptidase activity"/>
    <property type="evidence" value="ECO:0007669"/>
    <property type="project" value="UniProtKB-KW"/>
</dbReference>
<name>A0A5M9K1C5_MONFR</name>
<feature type="domain" description="MPN" evidence="8">
    <location>
        <begin position="36"/>
        <end position="171"/>
    </location>
</feature>
<sequence>MDRLNRMLASAGGMGGLSSSAPGSDNSNLIDNSETVYISSLALLKMLRHGRAGVPMEVMGLMLGEFVDDFTVRVVDVFAMPQSGTGVSVEAVDPVFQTKMMDMLRQTGRPETVVGWYHSHPGFGCWLSSVDINTQQSFEQLTPRAVAVVVDPIQSVKGKVVIDAFRLINPQSLMLGQEPRQSTSNLGHLNKPSIQALIHGLNRHYYSIGINYRKTALEENMLMNLHKQVWTEGLQMDDFRVEGTRNTERLQKLVGLAEGYEKRVKEETELSKDQLKTRYVGKVDPKKHLEDVGQKLIEDNIVSVSRQMIDKEASAPKEKNGANGHAPQDMDLDEEFWSGDGVNASLVLDLCLPSTIPMIWHGETRSMNPNYS</sequence>
<keyword evidence="6" id="KW-0647">Proteasome</keyword>